<accession>X0YNM8</accession>
<dbReference type="GO" id="GO:0009306">
    <property type="term" value="P:protein secretion"/>
    <property type="evidence" value="ECO:0007669"/>
    <property type="project" value="InterPro"/>
</dbReference>
<evidence type="ECO:0000256" key="6">
    <source>
        <dbReference type="ARBA" id="ARBA00022989"/>
    </source>
</evidence>
<evidence type="ECO:0000256" key="8">
    <source>
        <dbReference type="ARBA" id="ARBA00023136"/>
    </source>
</evidence>
<feature type="transmembrane region" description="Helical" evidence="9">
    <location>
        <begin position="58"/>
        <end position="77"/>
    </location>
</feature>
<protein>
    <recommendedName>
        <fullName evidence="11">Protein-export membrane protein SecG</fullName>
    </recommendedName>
</protein>
<keyword evidence="5" id="KW-0653">Protein transport</keyword>
<dbReference type="GO" id="GO:0016020">
    <property type="term" value="C:membrane"/>
    <property type="evidence" value="ECO:0007669"/>
    <property type="project" value="UniProtKB-SubCell"/>
</dbReference>
<name>X0YNM8_9ZZZZ</name>
<comment type="similarity">
    <text evidence="2">Belongs to the SecG family.</text>
</comment>
<proteinExistence type="inferred from homology"/>
<evidence type="ECO:0000256" key="4">
    <source>
        <dbReference type="ARBA" id="ARBA00022692"/>
    </source>
</evidence>
<evidence type="ECO:0000313" key="10">
    <source>
        <dbReference type="EMBL" id="GAG38331.1"/>
    </source>
</evidence>
<feature type="transmembrane region" description="Helical" evidence="9">
    <location>
        <begin position="12"/>
        <end position="32"/>
    </location>
</feature>
<keyword evidence="7" id="KW-0811">Translocation</keyword>
<keyword evidence="6 9" id="KW-1133">Transmembrane helix</keyword>
<dbReference type="AlphaFoldDB" id="X0YNM8"/>
<evidence type="ECO:0008006" key="11">
    <source>
        <dbReference type="Google" id="ProtNLM"/>
    </source>
</evidence>
<evidence type="ECO:0000256" key="1">
    <source>
        <dbReference type="ARBA" id="ARBA00004141"/>
    </source>
</evidence>
<sequence length="80" mass="8646">RSWGKDNRMQTAFNVIQILVSASLALVILLQVKGGGLGGIFGQADSVYRTKRGLEKRLFQLTIGLAVTFIVVSIISLKVA</sequence>
<dbReference type="EMBL" id="BARS01043313">
    <property type="protein sequence ID" value="GAG38331.1"/>
    <property type="molecule type" value="Genomic_DNA"/>
</dbReference>
<comment type="subcellular location">
    <subcellularLocation>
        <location evidence="1">Membrane</location>
        <topology evidence="1">Multi-pass membrane protein</topology>
    </subcellularLocation>
</comment>
<evidence type="ECO:0000256" key="2">
    <source>
        <dbReference type="ARBA" id="ARBA00008445"/>
    </source>
</evidence>
<dbReference type="GO" id="GO:0015450">
    <property type="term" value="F:protein-transporting ATPase activity"/>
    <property type="evidence" value="ECO:0007669"/>
    <property type="project" value="InterPro"/>
</dbReference>
<gene>
    <name evidence="10" type="ORF">S01H1_65596</name>
</gene>
<evidence type="ECO:0000256" key="7">
    <source>
        <dbReference type="ARBA" id="ARBA00023010"/>
    </source>
</evidence>
<evidence type="ECO:0000256" key="5">
    <source>
        <dbReference type="ARBA" id="ARBA00022927"/>
    </source>
</evidence>
<reference evidence="10" key="1">
    <citation type="journal article" date="2014" name="Front. Microbiol.">
        <title>High frequency of phylogenetically diverse reductive dehalogenase-homologous genes in deep subseafloor sedimentary metagenomes.</title>
        <authorList>
            <person name="Kawai M."/>
            <person name="Futagami T."/>
            <person name="Toyoda A."/>
            <person name="Takaki Y."/>
            <person name="Nishi S."/>
            <person name="Hori S."/>
            <person name="Arai W."/>
            <person name="Tsubouchi T."/>
            <person name="Morono Y."/>
            <person name="Uchiyama I."/>
            <person name="Ito T."/>
            <person name="Fujiyama A."/>
            <person name="Inagaki F."/>
            <person name="Takami H."/>
        </authorList>
    </citation>
    <scope>NUCLEOTIDE SEQUENCE</scope>
    <source>
        <strain evidence="10">Expedition CK06-06</strain>
    </source>
</reference>
<feature type="non-terminal residue" evidence="10">
    <location>
        <position position="1"/>
    </location>
</feature>
<keyword evidence="8 9" id="KW-0472">Membrane</keyword>
<organism evidence="10">
    <name type="scientific">marine sediment metagenome</name>
    <dbReference type="NCBI Taxonomy" id="412755"/>
    <lineage>
        <taxon>unclassified sequences</taxon>
        <taxon>metagenomes</taxon>
        <taxon>ecological metagenomes</taxon>
    </lineage>
</organism>
<keyword evidence="3" id="KW-0813">Transport</keyword>
<dbReference type="NCBIfam" id="TIGR00810">
    <property type="entry name" value="secG"/>
    <property type="match status" value="1"/>
</dbReference>
<evidence type="ECO:0000256" key="3">
    <source>
        <dbReference type="ARBA" id="ARBA00022448"/>
    </source>
</evidence>
<dbReference type="InterPro" id="IPR004692">
    <property type="entry name" value="SecG"/>
</dbReference>
<keyword evidence="4 9" id="KW-0812">Transmembrane</keyword>
<comment type="caution">
    <text evidence="10">The sequence shown here is derived from an EMBL/GenBank/DDBJ whole genome shotgun (WGS) entry which is preliminary data.</text>
</comment>
<dbReference type="Pfam" id="PF03840">
    <property type="entry name" value="SecG"/>
    <property type="match status" value="1"/>
</dbReference>
<evidence type="ECO:0000256" key="9">
    <source>
        <dbReference type="SAM" id="Phobius"/>
    </source>
</evidence>